<evidence type="ECO:0000313" key="4">
    <source>
        <dbReference type="Proteomes" id="UP000321947"/>
    </source>
</evidence>
<dbReference type="Proteomes" id="UP000321947">
    <property type="component" value="Unassembled WGS sequence"/>
</dbReference>
<dbReference type="AlphaFoldDB" id="A0A5D3DW68"/>
<dbReference type="OrthoDB" id="1938839at2759"/>
<evidence type="ECO:0000313" key="3">
    <source>
        <dbReference type="Proteomes" id="UP000321393"/>
    </source>
</evidence>
<name>A0A5D3DW68_CUCMM</name>
<reference evidence="3 4" key="1">
    <citation type="submission" date="2019-08" db="EMBL/GenBank/DDBJ databases">
        <title>Draft genome sequences of two oriental melons (Cucumis melo L. var makuwa).</title>
        <authorList>
            <person name="Kwon S.-Y."/>
        </authorList>
    </citation>
    <scope>NUCLEOTIDE SEQUENCE [LARGE SCALE GENOMIC DNA]</scope>
    <source>
        <strain evidence="4">cv. Chang Bougi</strain>
        <strain evidence="3">cv. SW 3</strain>
        <tissue evidence="2">Leaf</tissue>
    </source>
</reference>
<gene>
    <name evidence="2" type="ORF">E5676_scaffold384G001970</name>
    <name evidence="1" type="ORF">E6C27_scaffold271G002030</name>
</gene>
<comment type="caution">
    <text evidence="2">The sequence shown here is derived from an EMBL/GenBank/DDBJ whole genome shotgun (WGS) entry which is preliminary data.</text>
</comment>
<sequence length="160" mass="19476">MTPNMVEETSLFNRIPRLERENCIFLLGKEPGLFWRESLKQPLDSFTTQKDYDGFIEFSKRDLEIRELKHSYYTIFLKIIENKADLVQNATCDPKSSFLYYLEEHRKELDSFEDELNVQERDKEKISFLLDFLKDLHKHGHQSYYIWEILRAPRWRDFLD</sequence>
<evidence type="ECO:0000313" key="1">
    <source>
        <dbReference type="EMBL" id="KAA0066838.1"/>
    </source>
</evidence>
<evidence type="ECO:0000313" key="2">
    <source>
        <dbReference type="EMBL" id="TYK27986.1"/>
    </source>
</evidence>
<organism evidence="2 4">
    <name type="scientific">Cucumis melo var. makuwa</name>
    <name type="common">Oriental melon</name>
    <dbReference type="NCBI Taxonomy" id="1194695"/>
    <lineage>
        <taxon>Eukaryota</taxon>
        <taxon>Viridiplantae</taxon>
        <taxon>Streptophyta</taxon>
        <taxon>Embryophyta</taxon>
        <taxon>Tracheophyta</taxon>
        <taxon>Spermatophyta</taxon>
        <taxon>Magnoliopsida</taxon>
        <taxon>eudicotyledons</taxon>
        <taxon>Gunneridae</taxon>
        <taxon>Pentapetalae</taxon>
        <taxon>rosids</taxon>
        <taxon>fabids</taxon>
        <taxon>Cucurbitales</taxon>
        <taxon>Cucurbitaceae</taxon>
        <taxon>Benincaseae</taxon>
        <taxon>Cucumis</taxon>
    </lineage>
</organism>
<dbReference type="Proteomes" id="UP000321393">
    <property type="component" value="Unassembled WGS sequence"/>
</dbReference>
<dbReference type="EMBL" id="SSTD01002424">
    <property type="protein sequence ID" value="TYK27986.1"/>
    <property type="molecule type" value="Genomic_DNA"/>
</dbReference>
<accession>A0A5D3DW68</accession>
<protein>
    <submittedName>
        <fullName evidence="1 2">ATP synthase F1 subunit 1 (Mitochondrion)</fullName>
    </submittedName>
</protein>
<proteinExistence type="predicted"/>
<dbReference type="EMBL" id="SSTE01000806">
    <property type="protein sequence ID" value="KAA0066838.1"/>
    <property type="molecule type" value="Genomic_DNA"/>
</dbReference>